<dbReference type="SUPFAM" id="SSF56112">
    <property type="entry name" value="Protein kinase-like (PK-like)"/>
    <property type="match status" value="1"/>
</dbReference>
<feature type="compositionally biased region" description="Acidic residues" evidence="1">
    <location>
        <begin position="55"/>
        <end position="68"/>
    </location>
</feature>
<gene>
    <name evidence="3" type="ORF">PsYK624_136200</name>
</gene>
<dbReference type="Pfam" id="PF17667">
    <property type="entry name" value="Pkinase_fungal"/>
    <property type="match status" value="1"/>
</dbReference>
<feature type="region of interest" description="Disordered" evidence="1">
    <location>
        <begin position="252"/>
        <end position="275"/>
    </location>
</feature>
<organism evidence="3 4">
    <name type="scientific">Phanerochaete sordida</name>
    <dbReference type="NCBI Taxonomy" id="48140"/>
    <lineage>
        <taxon>Eukaryota</taxon>
        <taxon>Fungi</taxon>
        <taxon>Dikarya</taxon>
        <taxon>Basidiomycota</taxon>
        <taxon>Agaricomycotina</taxon>
        <taxon>Agaricomycetes</taxon>
        <taxon>Polyporales</taxon>
        <taxon>Phanerochaetaceae</taxon>
        <taxon>Phanerochaete</taxon>
    </lineage>
</organism>
<dbReference type="PANTHER" id="PTHR38248:SF2">
    <property type="entry name" value="FUNK1 11"/>
    <property type="match status" value="1"/>
</dbReference>
<dbReference type="InterPro" id="IPR000719">
    <property type="entry name" value="Prot_kinase_dom"/>
</dbReference>
<feature type="region of interest" description="Disordered" evidence="1">
    <location>
        <begin position="54"/>
        <end position="75"/>
    </location>
</feature>
<dbReference type="OrthoDB" id="3246048at2759"/>
<dbReference type="EMBL" id="BPQB01000071">
    <property type="protein sequence ID" value="GJE97403.1"/>
    <property type="molecule type" value="Genomic_DNA"/>
</dbReference>
<protein>
    <recommendedName>
        <fullName evidence="2">Protein kinase domain-containing protein</fullName>
    </recommendedName>
</protein>
<proteinExistence type="predicted"/>
<dbReference type="Gene3D" id="1.10.510.10">
    <property type="entry name" value="Transferase(Phosphotransferase) domain 1"/>
    <property type="match status" value="1"/>
</dbReference>
<evidence type="ECO:0000259" key="2">
    <source>
        <dbReference type="PROSITE" id="PS50011"/>
    </source>
</evidence>
<dbReference type="GO" id="GO:0005524">
    <property type="term" value="F:ATP binding"/>
    <property type="evidence" value="ECO:0007669"/>
    <property type="project" value="InterPro"/>
</dbReference>
<evidence type="ECO:0000313" key="3">
    <source>
        <dbReference type="EMBL" id="GJE97403.1"/>
    </source>
</evidence>
<comment type="caution">
    <text evidence="3">The sequence shown here is derived from an EMBL/GenBank/DDBJ whole genome shotgun (WGS) entry which is preliminary data.</text>
</comment>
<dbReference type="PROSITE" id="PS50011">
    <property type="entry name" value="PROTEIN_KINASE_DOM"/>
    <property type="match status" value="1"/>
</dbReference>
<keyword evidence="4" id="KW-1185">Reference proteome</keyword>
<dbReference type="InterPro" id="IPR011009">
    <property type="entry name" value="Kinase-like_dom_sf"/>
</dbReference>
<evidence type="ECO:0000256" key="1">
    <source>
        <dbReference type="SAM" id="MobiDB-lite"/>
    </source>
</evidence>
<dbReference type="Proteomes" id="UP000703269">
    <property type="component" value="Unassembled WGS sequence"/>
</dbReference>
<dbReference type="AlphaFoldDB" id="A0A9P3GLZ9"/>
<name>A0A9P3GLZ9_9APHY</name>
<dbReference type="PANTHER" id="PTHR38248">
    <property type="entry name" value="FUNK1 6"/>
    <property type="match status" value="1"/>
</dbReference>
<accession>A0A9P3GLZ9</accession>
<dbReference type="GO" id="GO:0004672">
    <property type="term" value="F:protein kinase activity"/>
    <property type="evidence" value="ECO:0007669"/>
    <property type="project" value="InterPro"/>
</dbReference>
<feature type="domain" description="Protein kinase" evidence="2">
    <location>
        <begin position="218"/>
        <end position="567"/>
    </location>
</feature>
<evidence type="ECO:0000313" key="4">
    <source>
        <dbReference type="Proteomes" id="UP000703269"/>
    </source>
</evidence>
<dbReference type="InterPro" id="IPR040976">
    <property type="entry name" value="Pkinase_fungal"/>
</dbReference>
<reference evidence="3 4" key="1">
    <citation type="submission" date="2021-08" db="EMBL/GenBank/DDBJ databases">
        <title>Draft Genome Sequence of Phanerochaete sordida strain YK-624.</title>
        <authorList>
            <person name="Mori T."/>
            <person name="Dohra H."/>
            <person name="Suzuki T."/>
            <person name="Kawagishi H."/>
            <person name="Hirai H."/>
        </authorList>
    </citation>
    <scope>NUCLEOTIDE SEQUENCE [LARGE SCALE GENOMIC DNA]</scope>
    <source>
        <strain evidence="3 4">YK-624</strain>
    </source>
</reference>
<sequence length="642" mass="72932">MDKLAQKKGPGKLAVCAQDISLKFAQMVHGIQQATDVEKDSAILRFRCKLGNPLDGEDDEDDDDDDDPWPNAYGTLRLSSPIGTQRKVEKLVVPGNFRSRPESLRARRNQNNFDVLQRMAHTMREDPRRRFVIGFSAEDNTMRMWFIGRSEMIVSYAFNWIQNPEYAIRFFLPLLFGTREELGFDPTISCYSPCDPSGNPQYDIQVGTTTYRTQRVISDTGAKVPRSRATRVWEVRRLDGGQELEPSLVLKDSWPDDRGDSEGTISRRIHSSGGPDERAAFAKHFTTVVDEVDVEINGQPDRAHRVRWRGMELVRVRDPYILLDFNTSTPDRQPRLSPVRTPYPLAKIHRRTVYAEVAHSIAEAASLGEAFKALADVVDGLRLLHKNGWVHRDISPGNVLIHNTDGKLSDVEYARYCSDMTAYGKVGTASFVAVEVGEDDYRFLELSTPSSDDELEERAKELRYKATIYEKLGREYEIPTPPAITGKRKRRIPDAPPPRFQYNPLHDMESVFWLSVWMLLNFRLVRNDEDISPAVWSVYMGRLEWASLDIFARPARRGGVMYGWEFLDVLGGALPQIYSIAQQLDRYRELVAGALRKAEATPGRVVVRFNPDLYDKASSIFREIAASLAQKDLKFVGSSTSS</sequence>